<dbReference type="PROSITE" id="PS50008">
    <property type="entry name" value="PIPLC_Y_DOMAIN"/>
    <property type="match status" value="1"/>
</dbReference>
<evidence type="ECO:0000313" key="19">
    <source>
        <dbReference type="Ensembl" id="ENSLLTP00000013646.1"/>
    </source>
</evidence>
<dbReference type="EC" id="3.1.4.11" evidence="2 16"/>
<feature type="binding site" evidence="13">
    <location>
        <position position="428"/>
    </location>
    <ligand>
        <name>substrate</name>
    </ligand>
</feature>
<dbReference type="GO" id="GO:0016042">
    <property type="term" value="P:lipid catabolic process"/>
    <property type="evidence" value="ECO:0007669"/>
    <property type="project" value="UniProtKB-KW"/>
</dbReference>
<dbReference type="GeneTree" id="ENSGT00940000158392"/>
<evidence type="ECO:0000256" key="13">
    <source>
        <dbReference type="PIRSR" id="PIRSR628391-2"/>
    </source>
</evidence>
<keyword evidence="5" id="KW-0677">Repeat</keyword>
<evidence type="ECO:0000256" key="15">
    <source>
        <dbReference type="PIRSR" id="PIRSR628391-4"/>
    </source>
</evidence>
<reference evidence="19" key="2">
    <citation type="submission" date="2025-09" db="UniProtKB">
        <authorList>
            <consortium name="Ensembl"/>
        </authorList>
    </citation>
    <scope>IDENTIFICATION</scope>
</reference>
<evidence type="ECO:0000256" key="5">
    <source>
        <dbReference type="ARBA" id="ARBA00022737"/>
    </source>
</evidence>
<dbReference type="GO" id="GO:0004435">
    <property type="term" value="F:phosphatidylinositol-4,5-bisphosphate phospholipase C activity"/>
    <property type="evidence" value="ECO:0007669"/>
    <property type="project" value="UniProtKB-EC"/>
</dbReference>
<feature type="binding site" evidence="14">
    <location>
        <position position="331"/>
    </location>
    <ligand>
        <name>Ca(2+)</name>
        <dbReference type="ChEBI" id="CHEBI:29108"/>
        <label>3</label>
        <note>catalytic</note>
    </ligand>
</feature>
<feature type="active site" evidence="12">
    <location>
        <position position="299"/>
    </location>
</feature>
<keyword evidence="20" id="KW-1185">Reference proteome</keyword>
<evidence type="ECO:0000313" key="20">
    <source>
        <dbReference type="Proteomes" id="UP000694406"/>
    </source>
</evidence>
<dbReference type="AlphaFoldDB" id="A0A8C5S803"/>
<evidence type="ECO:0000256" key="12">
    <source>
        <dbReference type="PIRSR" id="PIRSR628391-1"/>
    </source>
</evidence>
<dbReference type="SMART" id="SM00149">
    <property type="entry name" value="PLCYc"/>
    <property type="match status" value="1"/>
</dbReference>
<dbReference type="Proteomes" id="UP000694406">
    <property type="component" value="Unplaced"/>
</dbReference>
<dbReference type="SUPFAM" id="SSF51695">
    <property type="entry name" value="PLC-like phosphodiesterases"/>
    <property type="match status" value="1"/>
</dbReference>
<dbReference type="InterPro" id="IPR011993">
    <property type="entry name" value="PH-like_dom_sf"/>
</dbReference>
<dbReference type="GO" id="GO:0046872">
    <property type="term" value="F:metal ion binding"/>
    <property type="evidence" value="ECO:0007669"/>
    <property type="project" value="UniProtKB-KW"/>
</dbReference>
<dbReference type="PROSITE" id="PS50004">
    <property type="entry name" value="C2"/>
    <property type="match status" value="1"/>
</dbReference>
<evidence type="ECO:0000256" key="6">
    <source>
        <dbReference type="ARBA" id="ARBA00022801"/>
    </source>
</evidence>
<dbReference type="Ensembl" id="ENSLLTT00000014175.1">
    <property type="protein sequence ID" value="ENSLLTP00000013646.1"/>
    <property type="gene ID" value="ENSLLTG00000010271.1"/>
</dbReference>
<dbReference type="SMART" id="SM00148">
    <property type="entry name" value="PLCXc"/>
    <property type="match status" value="1"/>
</dbReference>
<dbReference type="InterPro" id="IPR000008">
    <property type="entry name" value="C2_dom"/>
</dbReference>
<keyword evidence="15" id="KW-0325">Glycoprotein</keyword>
<feature type="binding site" evidence="14">
    <location>
        <position position="300"/>
    </location>
    <ligand>
        <name>Ca(2+)</name>
        <dbReference type="ChEBI" id="CHEBI:29108"/>
        <label>3</label>
        <note>catalytic</note>
    </ligand>
</feature>
<sequence>VKLVTLLLNESGLPIDFAYQKVAKGDHISTEHCNCHKYESFFYCLPLMTNVGFAPTVSIEEIQDVRPGHKTEGMEKYAKDVPEVRCFSIIFKDQKKNLDLIAGSEMEANHWVFGLGKIIAKSNSMSQRQKLQHDASKASKVDRFPLIALFCIVQPWFRLRRIKKSFYFFPLHPQQCDKSQTNTLEDEEIEVFYKILTERKEIDRIFSEHAGEKSVMSLEHLVQFLQQQQHEEGDGPDVALSLIEQYEPNETVKRQKSMSKDGFQMYLLSADGNIFNKTHSQVYQDMTQPLSHYYISSSHNTYLMEDQLRGPSSTEAYIRALMKGCRCVELDCWDGPNSEPVIYHGYTFTSKILFSDAIKAIKNYAFKISPYPVIISLENHCSIDQQETMARHLHSILKDTLLVAPIDSKGIKLPSPEQLKGKILVKGKKLTPETEEVSDEDEAAEMEDETVKSEVEKKKLSNKLKLAKELSDTVIYCKSVHFQGFAESQPHDEMCSFSEGKILKVAQESGIDLMHYNVQHLSRIYPAGWRTDSSNYNPVEMWNMGCQIVALNFQSRCSEMDIHQGRFQENGGCGYILKPEFLRNEQSKFNPKSITEGPWYSPKKFQVKIISGQQLPKVNKSKNSIVDPRVIVEIHGVQRDNRKNQTKVIDNNGFNPTWNETFEFEIDVPQLALVRFMVEDFDASTKNDFIGQFTAPFTSLKQGYRHIHLLTKSGDQYPSATLFVHVNIWDSS</sequence>
<feature type="domain" description="PI-PLC Y-box" evidence="18">
    <location>
        <begin position="470"/>
        <end position="583"/>
    </location>
</feature>
<dbReference type="Pfam" id="PF00388">
    <property type="entry name" value="PI-PLC-X"/>
    <property type="match status" value="1"/>
</dbReference>
<dbReference type="PROSITE" id="PS50007">
    <property type="entry name" value="PIPLC_X_DOMAIN"/>
    <property type="match status" value="1"/>
</dbReference>
<evidence type="ECO:0000256" key="7">
    <source>
        <dbReference type="ARBA" id="ARBA00022837"/>
    </source>
</evidence>
<dbReference type="GlyCosmos" id="A0A8C5S803">
    <property type="glycosylation" value="2 sites, No reported glycans"/>
</dbReference>
<keyword evidence="8 16" id="KW-0442">Lipid degradation</keyword>
<gene>
    <name evidence="19" type="primary">PLCD1</name>
</gene>
<evidence type="ECO:0000256" key="8">
    <source>
        <dbReference type="ARBA" id="ARBA00022963"/>
    </source>
</evidence>
<accession>A0A8C5S803</accession>
<dbReference type="SUPFAM" id="SSF49562">
    <property type="entry name" value="C2 domain (Calcium/lipid-binding domain, CaLB)"/>
    <property type="match status" value="1"/>
</dbReference>
<dbReference type="InterPro" id="IPR001711">
    <property type="entry name" value="PLipase_C_Pinositol-sp_Y"/>
</dbReference>
<dbReference type="SMART" id="SM00239">
    <property type="entry name" value="C2"/>
    <property type="match status" value="1"/>
</dbReference>
<dbReference type="FunFam" id="2.60.40.150:FF:000098">
    <property type="entry name" value="Phosphoinositide phospholipase C"/>
    <property type="match status" value="1"/>
</dbReference>
<evidence type="ECO:0000256" key="10">
    <source>
        <dbReference type="ARBA" id="ARBA00023224"/>
    </source>
</evidence>
<dbReference type="SUPFAM" id="SSF50729">
    <property type="entry name" value="PH domain-like"/>
    <property type="match status" value="1"/>
</dbReference>
<evidence type="ECO:0000256" key="2">
    <source>
        <dbReference type="ARBA" id="ARBA00012368"/>
    </source>
</evidence>
<evidence type="ECO:0000256" key="16">
    <source>
        <dbReference type="RuleBase" id="RU361133"/>
    </source>
</evidence>
<organism evidence="19 20">
    <name type="scientific">Laticauda laticaudata</name>
    <name type="common">Blue-ringed sea krait</name>
    <name type="synonym">Blue-lipped sea krait</name>
    <dbReference type="NCBI Taxonomy" id="8630"/>
    <lineage>
        <taxon>Eukaryota</taxon>
        <taxon>Metazoa</taxon>
        <taxon>Chordata</taxon>
        <taxon>Craniata</taxon>
        <taxon>Vertebrata</taxon>
        <taxon>Euteleostomi</taxon>
        <taxon>Lepidosauria</taxon>
        <taxon>Squamata</taxon>
        <taxon>Bifurcata</taxon>
        <taxon>Unidentata</taxon>
        <taxon>Episquamata</taxon>
        <taxon>Toxicofera</taxon>
        <taxon>Serpentes</taxon>
        <taxon>Colubroidea</taxon>
        <taxon>Elapidae</taxon>
        <taxon>Laticaudinae</taxon>
        <taxon>Laticauda</taxon>
    </lineage>
</organism>
<name>A0A8C5S803_LATLA</name>
<dbReference type="Gene3D" id="2.60.40.150">
    <property type="entry name" value="C2 domain"/>
    <property type="match status" value="1"/>
</dbReference>
<feature type="binding site" evidence="13">
    <location>
        <position position="426"/>
    </location>
    <ligand>
        <name>substrate</name>
    </ligand>
</feature>
<feature type="glycosylation site" description="O-linked (GlcNAc) threonine" evidence="15">
    <location>
        <position position="181"/>
    </location>
</feature>
<dbReference type="FunFam" id="3.20.20.190:FF:000022">
    <property type="entry name" value="Phosphoinositide phospholipase C"/>
    <property type="match status" value="1"/>
</dbReference>
<dbReference type="PRINTS" id="PR00390">
    <property type="entry name" value="PHPHLIPASEC"/>
</dbReference>
<feature type="active site" evidence="12">
    <location>
        <position position="344"/>
    </location>
</feature>
<feature type="binding site" evidence="14">
    <location>
        <position position="625"/>
    </location>
    <ligand>
        <name>Ca(2+)</name>
        <dbReference type="ChEBI" id="CHEBI:29108"/>
        <label>4</label>
    </ligand>
</feature>
<keyword evidence="9 16" id="KW-0443">Lipid metabolism</keyword>
<dbReference type="GO" id="GO:0046488">
    <property type="term" value="P:phosphatidylinositol metabolic process"/>
    <property type="evidence" value="ECO:0007669"/>
    <property type="project" value="Ensembl"/>
</dbReference>
<dbReference type="InterPro" id="IPR000909">
    <property type="entry name" value="PLipase_C_PInositol-sp_X_dom"/>
</dbReference>
<proteinExistence type="predicted"/>
<dbReference type="CDD" id="cd08593">
    <property type="entry name" value="PI-PLCc_delta"/>
    <property type="match status" value="1"/>
</dbReference>
<comment type="cofactor">
    <cofactor evidence="14">
        <name>Ca(2+)</name>
        <dbReference type="ChEBI" id="CHEBI:29108"/>
    </cofactor>
    <text evidence="14">Binds 3 Ca(2+) ions per subunit. Two of the Ca(2+) ions are bound to the C2 domain.</text>
</comment>
<dbReference type="SUPFAM" id="SSF47473">
    <property type="entry name" value="EF-hand"/>
    <property type="match status" value="1"/>
</dbReference>
<dbReference type="GO" id="GO:0141212">
    <property type="term" value="P:phospholipase C/protein kinase C signal transduction"/>
    <property type="evidence" value="ECO:0007669"/>
    <property type="project" value="Ensembl"/>
</dbReference>
<dbReference type="InterPro" id="IPR015359">
    <property type="entry name" value="PLC_EF-hand-like"/>
</dbReference>
<dbReference type="InterPro" id="IPR028391">
    <property type="entry name" value="PLC-delta1_cat"/>
</dbReference>
<dbReference type="FunFam" id="1.10.238.10:FF:000005">
    <property type="entry name" value="Phosphoinositide phospholipase C"/>
    <property type="match status" value="1"/>
</dbReference>
<keyword evidence="4 14" id="KW-0479">Metal-binding</keyword>
<feature type="domain" description="C2" evidence="17">
    <location>
        <begin position="583"/>
        <end position="711"/>
    </location>
</feature>
<keyword evidence="10" id="KW-0807">Transducer</keyword>
<evidence type="ECO:0000259" key="18">
    <source>
        <dbReference type="PROSITE" id="PS50008"/>
    </source>
</evidence>
<dbReference type="InterPro" id="IPR017946">
    <property type="entry name" value="PLC-like_Pdiesterase_TIM-brl"/>
</dbReference>
<evidence type="ECO:0000256" key="4">
    <source>
        <dbReference type="ARBA" id="ARBA00022723"/>
    </source>
</evidence>
<reference evidence="19" key="1">
    <citation type="submission" date="2025-08" db="UniProtKB">
        <authorList>
            <consortium name="Ensembl"/>
        </authorList>
    </citation>
    <scope>IDENTIFICATION</scope>
</reference>
<feature type="binding site" evidence="13">
    <location>
        <position position="496"/>
    </location>
    <ligand>
        <name>substrate</name>
    </ligand>
</feature>
<comment type="subcellular location">
    <subcellularLocation>
        <location evidence="1">Cytoplasm</location>
    </subcellularLocation>
</comment>
<dbReference type="Gene3D" id="3.20.20.190">
    <property type="entry name" value="Phosphatidylinositol (PI) phosphodiesterase"/>
    <property type="match status" value="1"/>
</dbReference>
<feature type="glycosylation site" description="O-linked (GlcNAc) serine" evidence="15">
    <location>
        <position position="179"/>
    </location>
</feature>
<evidence type="ECO:0000256" key="1">
    <source>
        <dbReference type="ARBA" id="ARBA00004496"/>
    </source>
</evidence>
<keyword evidence="7 14" id="KW-0106">Calcium</keyword>
<evidence type="ECO:0000256" key="14">
    <source>
        <dbReference type="PIRSR" id="PIRSR628391-3"/>
    </source>
</evidence>
<dbReference type="Pfam" id="PF00387">
    <property type="entry name" value="PI-PLC-Y"/>
    <property type="match status" value="1"/>
</dbReference>
<feature type="binding site" evidence="14">
    <location>
        <position position="651"/>
    </location>
    <ligand>
        <name>Ca(2+)</name>
        <dbReference type="ChEBI" id="CHEBI:29108"/>
        <label>4</label>
    </ligand>
</feature>
<dbReference type="InterPro" id="IPR011992">
    <property type="entry name" value="EF-hand-dom_pair"/>
</dbReference>
<comment type="catalytic activity">
    <reaction evidence="11">
        <text>a 1,2-diacyl-sn-glycero-3-phospho-(1D-myo-inositol-4,5-bisphosphate) + H2O = 1D-myo-inositol 1,4,5-trisphosphate + a 1,2-diacyl-sn-glycerol + H(+)</text>
        <dbReference type="Rhea" id="RHEA:33179"/>
        <dbReference type="ChEBI" id="CHEBI:15377"/>
        <dbReference type="ChEBI" id="CHEBI:15378"/>
        <dbReference type="ChEBI" id="CHEBI:17815"/>
        <dbReference type="ChEBI" id="CHEBI:58456"/>
        <dbReference type="ChEBI" id="CHEBI:203600"/>
        <dbReference type="EC" id="3.1.4.11"/>
    </reaction>
    <physiologicalReaction direction="left-to-right" evidence="11">
        <dbReference type="Rhea" id="RHEA:33180"/>
    </physiologicalReaction>
</comment>
<evidence type="ECO:0000256" key="11">
    <source>
        <dbReference type="ARBA" id="ARBA00023674"/>
    </source>
</evidence>
<dbReference type="GO" id="GO:0032794">
    <property type="term" value="F:GTPase activating protein binding"/>
    <property type="evidence" value="ECO:0007669"/>
    <property type="project" value="Ensembl"/>
</dbReference>
<feature type="binding site" evidence="14">
    <location>
        <position position="682"/>
    </location>
    <ligand>
        <name>Ca(2+)</name>
        <dbReference type="ChEBI" id="CHEBI:29108"/>
        <label>5</label>
    </ligand>
</feature>
<keyword evidence="3" id="KW-0963">Cytoplasm</keyword>
<feature type="binding site" evidence="14">
    <location>
        <position position="329"/>
    </location>
    <ligand>
        <name>Ca(2+)</name>
        <dbReference type="ChEBI" id="CHEBI:29108"/>
        <label>3</label>
        <note>catalytic</note>
    </ligand>
</feature>
<feature type="binding site" evidence="14">
    <location>
        <position position="680"/>
    </location>
    <ligand>
        <name>Ca(2+)</name>
        <dbReference type="ChEBI" id="CHEBI:29108"/>
        <label>5</label>
    </ligand>
</feature>
<dbReference type="FunFam" id="2.30.29.30:FF:000088">
    <property type="entry name" value="Phosphoinositide phospholipase C"/>
    <property type="match status" value="1"/>
</dbReference>
<dbReference type="Gene3D" id="2.30.29.30">
    <property type="entry name" value="Pleckstrin-homology domain (PH domain)/Phosphotyrosine-binding domain (PTB)"/>
    <property type="match status" value="1"/>
</dbReference>
<dbReference type="InterPro" id="IPR035892">
    <property type="entry name" value="C2_domain_sf"/>
</dbReference>
<protein>
    <recommendedName>
        <fullName evidence="2 16">Phosphoinositide phospholipase C</fullName>
        <ecNumber evidence="2 16">3.1.4.11</ecNumber>
    </recommendedName>
</protein>
<keyword evidence="6 16" id="KW-0378">Hydrolase</keyword>
<dbReference type="GO" id="GO:0005737">
    <property type="term" value="C:cytoplasm"/>
    <property type="evidence" value="ECO:0007669"/>
    <property type="project" value="UniProtKB-SubCell"/>
</dbReference>
<dbReference type="GO" id="GO:0005886">
    <property type="term" value="C:plasma membrane"/>
    <property type="evidence" value="ECO:0007669"/>
    <property type="project" value="TreeGrafter"/>
</dbReference>
<dbReference type="GO" id="GO:0005546">
    <property type="term" value="F:phosphatidylinositol-4,5-bisphosphate binding"/>
    <property type="evidence" value="ECO:0007669"/>
    <property type="project" value="Ensembl"/>
</dbReference>
<evidence type="ECO:0000256" key="9">
    <source>
        <dbReference type="ARBA" id="ARBA00023098"/>
    </source>
</evidence>
<dbReference type="InterPro" id="IPR001192">
    <property type="entry name" value="PI-PLC_fam"/>
</dbReference>
<feature type="binding site" evidence="14">
    <location>
        <position position="627"/>
    </location>
    <ligand>
        <name>Ca(2+)</name>
        <dbReference type="ChEBI" id="CHEBI:29108"/>
        <label>4</label>
    </ligand>
</feature>
<feature type="binding site" evidence="13">
    <location>
        <position position="523"/>
    </location>
    <ligand>
        <name>substrate</name>
    </ligand>
</feature>
<dbReference type="Pfam" id="PF09279">
    <property type="entry name" value="EF-hand_like"/>
    <property type="match status" value="1"/>
</dbReference>
<dbReference type="CDD" id="cd00275">
    <property type="entry name" value="C2_PLC_like"/>
    <property type="match status" value="1"/>
</dbReference>
<dbReference type="PANTHER" id="PTHR10336">
    <property type="entry name" value="PHOSPHOINOSITIDE-SPECIFIC PHOSPHOLIPASE C FAMILY PROTEIN"/>
    <property type="match status" value="1"/>
</dbReference>
<evidence type="ECO:0000259" key="17">
    <source>
        <dbReference type="PROSITE" id="PS50004"/>
    </source>
</evidence>
<feature type="binding site" evidence="14">
    <location>
        <position position="378"/>
    </location>
    <ligand>
        <name>Ca(2+)</name>
        <dbReference type="ChEBI" id="CHEBI:29108"/>
        <label>3</label>
        <note>catalytic</note>
    </ligand>
</feature>
<dbReference type="Gene3D" id="1.10.238.10">
    <property type="entry name" value="EF-hand"/>
    <property type="match status" value="2"/>
</dbReference>
<evidence type="ECO:0000256" key="3">
    <source>
        <dbReference type="ARBA" id="ARBA00022490"/>
    </source>
</evidence>
<dbReference type="Pfam" id="PF00168">
    <property type="entry name" value="C2"/>
    <property type="match status" value="1"/>
</dbReference>
<dbReference type="PANTHER" id="PTHR10336:SF210">
    <property type="entry name" value="1-PHOSPHATIDYLINOSITOL 4,5-BISPHOSPHATE PHOSPHODIESTERASE DELTA-1"/>
    <property type="match status" value="1"/>
</dbReference>